<gene>
    <name evidence="2" type="ORF">DEX24_10410</name>
</gene>
<evidence type="ECO:0000313" key="2">
    <source>
        <dbReference type="EMBL" id="PWI24978.1"/>
    </source>
</evidence>
<comment type="caution">
    <text evidence="2">The sequence shown here is derived from an EMBL/GenBank/DDBJ whole genome shotgun (WGS) entry which is preliminary data.</text>
</comment>
<accession>A0A2U3AKB1</accession>
<dbReference type="InterPro" id="IPR004919">
    <property type="entry name" value="GmrSD_N"/>
</dbReference>
<protein>
    <submittedName>
        <fullName evidence="2">DUF262 domain-containing protein</fullName>
    </submittedName>
</protein>
<evidence type="ECO:0000313" key="3">
    <source>
        <dbReference type="Proteomes" id="UP000245938"/>
    </source>
</evidence>
<feature type="domain" description="GmrSD restriction endonucleases N-terminal" evidence="1">
    <location>
        <begin position="24"/>
        <end position="185"/>
    </location>
</feature>
<proteinExistence type="predicted"/>
<dbReference type="EMBL" id="QFVR01000013">
    <property type="protein sequence ID" value="PWI24978.1"/>
    <property type="molecule type" value="Genomic_DNA"/>
</dbReference>
<dbReference type="Proteomes" id="UP000245938">
    <property type="component" value="Unassembled WGS sequence"/>
</dbReference>
<organism evidence="2 3">
    <name type="scientific">Kurthia sibirica</name>
    <dbReference type="NCBI Taxonomy" id="202750"/>
    <lineage>
        <taxon>Bacteria</taxon>
        <taxon>Bacillati</taxon>
        <taxon>Bacillota</taxon>
        <taxon>Bacilli</taxon>
        <taxon>Bacillales</taxon>
        <taxon>Caryophanaceae</taxon>
        <taxon>Kurthia</taxon>
    </lineage>
</organism>
<dbReference type="OrthoDB" id="9798761at2"/>
<dbReference type="Pfam" id="PF03235">
    <property type="entry name" value="GmrSD_N"/>
    <property type="match status" value="1"/>
</dbReference>
<evidence type="ECO:0000259" key="1">
    <source>
        <dbReference type="Pfam" id="PF03235"/>
    </source>
</evidence>
<dbReference type="RefSeq" id="WP_109306374.1">
    <property type="nucleotide sequence ID" value="NZ_BJUF01000004.1"/>
</dbReference>
<name>A0A2U3AKB1_9BACL</name>
<dbReference type="PANTHER" id="PTHR39639">
    <property type="entry name" value="CHROMOSOME 16, WHOLE GENOME SHOTGUN SEQUENCE"/>
    <property type="match status" value="1"/>
</dbReference>
<dbReference type="AlphaFoldDB" id="A0A2U3AKB1"/>
<keyword evidence="3" id="KW-1185">Reference proteome</keyword>
<sequence>MTLQTEIDEKSKEIHTDGYPMSLGELINMYKDKELHLQPDFQRFFRWTDAQKSSFIESILLGIPVPSIFVARSDKGIWDVIDGLQRLSTIFEFIGILEDSNDEIKTPSSLQGTKFLPSLQGKKWDDETDLENSFTSEQRIDFKRSKMDVKIIKKGSDEDAKYELFQRLNTGGSALSDQEIRNCLMIMTNKDFYTWISELSTDPNFLATLPLTTRQLNERDDMEIALRFFVYRNINLSTVKGSDDMREFLTDSMIELMKLENFNYEEEGRIFRETFNLLNTTLDENSFKKFDTSKDKFTGGFSVSSFELLTIGLSENLNAYNALDKEELIKFIKNIYNLDVYKDTTSQLGIRSLSRLKIFAQLSQEYFLDEL</sequence>
<reference evidence="2 3" key="1">
    <citation type="submission" date="2018-05" db="EMBL/GenBank/DDBJ databases">
        <title>Kurthia sibirica genome sequence.</title>
        <authorList>
            <person name="Maclea K.S."/>
            <person name="Goen A.E."/>
        </authorList>
    </citation>
    <scope>NUCLEOTIDE SEQUENCE [LARGE SCALE GENOMIC DNA]</scope>
    <source>
        <strain evidence="2 3">ATCC 49154</strain>
    </source>
</reference>
<dbReference type="PANTHER" id="PTHR39639:SF1">
    <property type="entry name" value="DUF262 DOMAIN-CONTAINING PROTEIN"/>
    <property type="match status" value="1"/>
</dbReference>